<keyword evidence="3" id="KW-1185">Reference proteome</keyword>
<dbReference type="Proteomes" id="UP000539350">
    <property type="component" value="Unassembled WGS sequence"/>
</dbReference>
<keyword evidence="1" id="KW-1133">Transmembrane helix</keyword>
<dbReference type="Pfam" id="PF04134">
    <property type="entry name" value="DCC1-like"/>
    <property type="match status" value="1"/>
</dbReference>
<dbReference type="CDD" id="cd01659">
    <property type="entry name" value="TRX_superfamily"/>
    <property type="match status" value="1"/>
</dbReference>
<dbReference type="AlphaFoldDB" id="A0A7W2TTU6"/>
<dbReference type="InterPro" id="IPR044691">
    <property type="entry name" value="DCC1_Trx"/>
</dbReference>
<evidence type="ECO:0000313" key="2">
    <source>
        <dbReference type="EMBL" id="MBA6411794.1"/>
    </source>
</evidence>
<dbReference type="EMBL" id="JACFXU010000013">
    <property type="protein sequence ID" value="MBA6411794.1"/>
    <property type="molecule type" value="Genomic_DNA"/>
</dbReference>
<feature type="transmembrane region" description="Helical" evidence="1">
    <location>
        <begin position="105"/>
        <end position="123"/>
    </location>
</feature>
<reference evidence="2 3" key="1">
    <citation type="submission" date="2020-07" db="EMBL/GenBank/DDBJ databases">
        <title>Halieaceae bacterium, F7430, whole genome shotgun sequencing project.</title>
        <authorList>
            <person name="Jiang S."/>
            <person name="Liu Z.W."/>
            <person name="Du Z.J."/>
        </authorList>
    </citation>
    <scope>NUCLEOTIDE SEQUENCE [LARGE SCALE GENOMIC DNA]</scope>
    <source>
        <strain evidence="2 3">F7430</strain>
    </source>
</reference>
<gene>
    <name evidence="2" type="ORF">H2508_01555</name>
</gene>
<dbReference type="PANTHER" id="PTHR34290:SF2">
    <property type="entry name" value="OS04G0668800 PROTEIN"/>
    <property type="match status" value="1"/>
</dbReference>
<dbReference type="PANTHER" id="PTHR34290">
    <property type="entry name" value="SI:CH73-390P7.2"/>
    <property type="match status" value="1"/>
</dbReference>
<dbReference type="SUPFAM" id="SSF52833">
    <property type="entry name" value="Thioredoxin-like"/>
    <property type="match status" value="1"/>
</dbReference>
<evidence type="ECO:0000313" key="3">
    <source>
        <dbReference type="Proteomes" id="UP000539350"/>
    </source>
</evidence>
<keyword evidence="1" id="KW-0472">Membrane</keyword>
<evidence type="ECO:0000256" key="1">
    <source>
        <dbReference type="SAM" id="Phobius"/>
    </source>
</evidence>
<accession>A0A7W2TTU6</accession>
<dbReference type="InterPro" id="IPR036249">
    <property type="entry name" value="Thioredoxin-like_sf"/>
</dbReference>
<name>A0A7W2TTU6_9GAMM</name>
<dbReference type="RefSeq" id="WP_182168651.1">
    <property type="nucleotide sequence ID" value="NZ_JACFXU010000013.1"/>
</dbReference>
<proteinExistence type="predicted"/>
<comment type="caution">
    <text evidence="2">The sequence shown here is derived from an EMBL/GenBank/DDBJ whole genome shotgun (WGS) entry which is preliminary data.</text>
</comment>
<dbReference type="GO" id="GO:0015035">
    <property type="term" value="F:protein-disulfide reductase activity"/>
    <property type="evidence" value="ECO:0007669"/>
    <property type="project" value="InterPro"/>
</dbReference>
<keyword evidence="1" id="KW-0812">Transmembrane</keyword>
<sequence length="137" mass="15958">MSYSSHAEQSAETELSADQEVQLKVYYDAACPLCRRERRRYESWQKAAEGVAWLDVNSHHEHLIARGVVPREALLSLHVEDAAGQFYDGIDAYVLLMRRVAHLRFLAWLIALPLIKPVLSWVYQWQVRRRLARDGRL</sequence>
<organism evidence="2 3">
    <name type="scientific">Sediminihaliea albiluteola</name>
    <dbReference type="NCBI Taxonomy" id="2758564"/>
    <lineage>
        <taxon>Bacteria</taxon>
        <taxon>Pseudomonadati</taxon>
        <taxon>Pseudomonadota</taxon>
        <taxon>Gammaproteobacteria</taxon>
        <taxon>Cellvibrionales</taxon>
        <taxon>Halieaceae</taxon>
        <taxon>Sediminihaliea</taxon>
    </lineage>
</organism>
<dbReference type="InterPro" id="IPR007263">
    <property type="entry name" value="DCC1-like"/>
</dbReference>
<protein>
    <submittedName>
        <fullName evidence="2">DUF393 domain-containing protein</fullName>
    </submittedName>
</protein>